<protein>
    <recommendedName>
        <fullName evidence="3">Hydrolase</fullName>
    </recommendedName>
</protein>
<evidence type="ECO:0000313" key="2">
    <source>
        <dbReference type="Proteomes" id="UP000543642"/>
    </source>
</evidence>
<evidence type="ECO:0008006" key="3">
    <source>
        <dbReference type="Google" id="ProtNLM"/>
    </source>
</evidence>
<dbReference type="PROSITE" id="PS01229">
    <property type="entry name" value="COF_2"/>
    <property type="match status" value="1"/>
</dbReference>
<keyword evidence="2" id="KW-1185">Reference proteome</keyword>
<dbReference type="SUPFAM" id="SSF56784">
    <property type="entry name" value="HAD-like"/>
    <property type="match status" value="1"/>
</dbReference>
<dbReference type="RefSeq" id="WP_183772133.1">
    <property type="nucleotide sequence ID" value="NZ_JACHFW010000003.1"/>
</dbReference>
<dbReference type="InterPro" id="IPR023214">
    <property type="entry name" value="HAD_sf"/>
</dbReference>
<dbReference type="Pfam" id="PF08282">
    <property type="entry name" value="Hydrolase_3"/>
    <property type="match status" value="1"/>
</dbReference>
<dbReference type="Gene3D" id="3.40.50.1000">
    <property type="entry name" value="HAD superfamily/HAD-like"/>
    <property type="match status" value="1"/>
</dbReference>
<reference evidence="1 2" key="1">
    <citation type="submission" date="2020-08" db="EMBL/GenBank/DDBJ databases">
        <title>Genomic Encyclopedia of Type Strains, Phase IV (KMG-IV): sequencing the most valuable type-strain genomes for metagenomic binning, comparative biology and taxonomic classification.</title>
        <authorList>
            <person name="Goeker M."/>
        </authorList>
    </citation>
    <scope>NUCLEOTIDE SEQUENCE [LARGE SCALE GENOMIC DNA]</scope>
    <source>
        <strain evidence="1 2">DSM 106146</strain>
    </source>
</reference>
<dbReference type="Gene3D" id="3.30.1240.10">
    <property type="match status" value="1"/>
</dbReference>
<dbReference type="InterPro" id="IPR036412">
    <property type="entry name" value="HAD-like_sf"/>
</dbReference>
<dbReference type="GO" id="GO:0005829">
    <property type="term" value="C:cytosol"/>
    <property type="evidence" value="ECO:0007669"/>
    <property type="project" value="TreeGrafter"/>
</dbReference>
<dbReference type="GO" id="GO:0000287">
    <property type="term" value="F:magnesium ion binding"/>
    <property type="evidence" value="ECO:0007669"/>
    <property type="project" value="TreeGrafter"/>
</dbReference>
<gene>
    <name evidence="1" type="ORF">HNP82_000997</name>
</gene>
<dbReference type="PANTHER" id="PTHR10000">
    <property type="entry name" value="PHOSPHOSERINE PHOSPHATASE"/>
    <property type="match status" value="1"/>
</dbReference>
<dbReference type="GO" id="GO:0016791">
    <property type="term" value="F:phosphatase activity"/>
    <property type="evidence" value="ECO:0007669"/>
    <property type="project" value="TreeGrafter"/>
</dbReference>
<name>A0A7W8HA00_9FIRM</name>
<dbReference type="AlphaFoldDB" id="A0A7W8HA00"/>
<dbReference type="PANTHER" id="PTHR10000:SF25">
    <property type="entry name" value="PHOSPHATASE YKRA-RELATED"/>
    <property type="match status" value="1"/>
</dbReference>
<organism evidence="1 2">
    <name type="scientific">Catenibacillus scindens</name>
    <dbReference type="NCBI Taxonomy" id="673271"/>
    <lineage>
        <taxon>Bacteria</taxon>
        <taxon>Bacillati</taxon>
        <taxon>Bacillota</taxon>
        <taxon>Clostridia</taxon>
        <taxon>Lachnospirales</taxon>
        <taxon>Lachnospiraceae</taxon>
        <taxon>Catenibacillus</taxon>
    </lineage>
</organism>
<comment type="caution">
    <text evidence="1">The sequence shown here is derived from an EMBL/GenBank/DDBJ whole genome shotgun (WGS) entry which is preliminary data.</text>
</comment>
<dbReference type="EMBL" id="JACHFW010000003">
    <property type="protein sequence ID" value="MBB5263892.1"/>
    <property type="molecule type" value="Genomic_DNA"/>
</dbReference>
<proteinExistence type="predicted"/>
<evidence type="ECO:0000313" key="1">
    <source>
        <dbReference type="EMBL" id="MBB5263892.1"/>
    </source>
</evidence>
<accession>A0A7W8HA00</accession>
<dbReference type="Proteomes" id="UP000543642">
    <property type="component" value="Unassembled WGS sequence"/>
</dbReference>
<sequence length="260" mass="29433">MKKKYFFFDIDGTLTLRDPITKESYVPESTRRTLKQLKEKGHFVSVATGRAHWMAMDVVNLIGIDNLVTDGGNGIVLGGELVELLPLDPEKAAALCNELTKDGRGVGVMLHDDNRLYFKDDNYAQQNPEFSSFMRYIVDENLDFAKEKIYKIFVSITEEEEEKYPILKTMPHMRYHPNNLMIEPADKYAGITRVMKFLNGDMADVVVFGDGWNDMDMFSKAPMSIAMGNSVDALKEIATFVTKGADDGGIEYACRHFGWI</sequence>